<protein>
    <submittedName>
        <fullName evidence="2">Phosphoribosylamine--glycine ligase</fullName>
    </submittedName>
</protein>
<evidence type="ECO:0000256" key="1">
    <source>
        <dbReference type="SAM" id="Phobius"/>
    </source>
</evidence>
<reference evidence="2 3" key="1">
    <citation type="submission" date="2019-04" db="EMBL/GenBank/DDBJ databases">
        <title>Kribbella sp. NEAU-THZ 27 nov., a novel actinomycete isolated from soil.</title>
        <authorList>
            <person name="Duan L."/>
        </authorList>
    </citation>
    <scope>NUCLEOTIDE SEQUENCE [LARGE SCALE GENOMIC DNA]</scope>
    <source>
        <strain evidence="3">NEAU-THZ27</strain>
    </source>
</reference>
<comment type="caution">
    <text evidence="2">The sequence shown here is derived from an EMBL/GenBank/DDBJ whole genome shotgun (WGS) entry which is preliminary data.</text>
</comment>
<keyword evidence="1" id="KW-0812">Transmembrane</keyword>
<name>A0A4U3LKE3_9ACTN</name>
<dbReference type="RefSeq" id="WP_137256929.1">
    <property type="nucleotide sequence ID" value="NZ_JBHSPQ010000003.1"/>
</dbReference>
<gene>
    <name evidence="2" type="ORF">FDA38_26930</name>
</gene>
<dbReference type="Proteomes" id="UP000305836">
    <property type="component" value="Unassembled WGS sequence"/>
</dbReference>
<dbReference type="AlphaFoldDB" id="A0A4U3LKE3"/>
<keyword evidence="1" id="KW-0472">Membrane</keyword>
<dbReference type="OrthoDB" id="3425454at2"/>
<evidence type="ECO:0000313" key="2">
    <source>
        <dbReference type="EMBL" id="TKK76060.1"/>
    </source>
</evidence>
<dbReference type="EMBL" id="SZPZ01000004">
    <property type="protein sequence ID" value="TKK76060.1"/>
    <property type="molecule type" value="Genomic_DNA"/>
</dbReference>
<keyword evidence="3" id="KW-1185">Reference proteome</keyword>
<proteinExistence type="predicted"/>
<accession>A0A4U3LKE3</accession>
<evidence type="ECO:0000313" key="3">
    <source>
        <dbReference type="Proteomes" id="UP000305836"/>
    </source>
</evidence>
<sequence length="173" mass="18497">MDVVTLIIAILGFVIALVSCVWQIATWFWSTARPRATMMHGIIVGPGTGTAMVGPIGKNGAPFPVKQMRRQGYNGPEIIGIEVVNHGRAPMTVTKFGLKHESGVGFVPIGEAIGPTFPHRIEAGASQSWFAPIEMIREGVSAASDVWKTGRAVSIEATLATGKTIKTRQSMQI</sequence>
<keyword evidence="1" id="KW-1133">Transmembrane helix</keyword>
<dbReference type="GO" id="GO:0016874">
    <property type="term" value="F:ligase activity"/>
    <property type="evidence" value="ECO:0007669"/>
    <property type="project" value="UniProtKB-KW"/>
</dbReference>
<keyword evidence="2" id="KW-0436">Ligase</keyword>
<feature type="transmembrane region" description="Helical" evidence="1">
    <location>
        <begin position="6"/>
        <end position="29"/>
    </location>
</feature>
<organism evidence="2 3">
    <name type="scientific">Kribbella jiaozuonensis</name>
    <dbReference type="NCBI Taxonomy" id="2575441"/>
    <lineage>
        <taxon>Bacteria</taxon>
        <taxon>Bacillati</taxon>
        <taxon>Actinomycetota</taxon>
        <taxon>Actinomycetes</taxon>
        <taxon>Propionibacteriales</taxon>
        <taxon>Kribbellaceae</taxon>
        <taxon>Kribbella</taxon>
    </lineage>
</organism>